<keyword evidence="3" id="KW-1185">Reference proteome</keyword>
<dbReference type="Proteomes" id="UP000466442">
    <property type="component" value="Unassembled WGS sequence"/>
</dbReference>
<evidence type="ECO:0000313" key="2">
    <source>
        <dbReference type="EMBL" id="KAF6206453.1"/>
    </source>
</evidence>
<dbReference type="AlphaFoldDB" id="A0A8S9XBV7"/>
<reference evidence="2" key="1">
    <citation type="journal article" date="2021" name="Mol. Ecol. Resour.">
        <title>Apolygus lucorum genome provides insights into omnivorousness and mesophyll feeding.</title>
        <authorList>
            <person name="Liu Y."/>
            <person name="Liu H."/>
            <person name="Wang H."/>
            <person name="Huang T."/>
            <person name="Liu B."/>
            <person name="Yang B."/>
            <person name="Yin L."/>
            <person name="Li B."/>
            <person name="Zhang Y."/>
            <person name="Zhang S."/>
            <person name="Jiang F."/>
            <person name="Zhang X."/>
            <person name="Ren Y."/>
            <person name="Wang B."/>
            <person name="Wang S."/>
            <person name="Lu Y."/>
            <person name="Wu K."/>
            <person name="Fan W."/>
            <person name="Wang G."/>
        </authorList>
    </citation>
    <scope>NUCLEOTIDE SEQUENCE</scope>
    <source>
        <strain evidence="2">12Hb</strain>
    </source>
</reference>
<gene>
    <name evidence="2" type="ORF">GE061_017686</name>
</gene>
<proteinExistence type="predicted"/>
<protein>
    <submittedName>
        <fullName evidence="2">Uncharacterized protein</fullName>
    </submittedName>
</protein>
<evidence type="ECO:0000256" key="1">
    <source>
        <dbReference type="SAM" id="MobiDB-lite"/>
    </source>
</evidence>
<accession>A0A8S9XBV7</accession>
<feature type="region of interest" description="Disordered" evidence="1">
    <location>
        <begin position="1"/>
        <end position="72"/>
    </location>
</feature>
<evidence type="ECO:0000313" key="3">
    <source>
        <dbReference type="Proteomes" id="UP000466442"/>
    </source>
</evidence>
<organism evidence="2 3">
    <name type="scientific">Apolygus lucorum</name>
    <name type="common">Small green plant bug</name>
    <name type="synonym">Lygocoris lucorum</name>
    <dbReference type="NCBI Taxonomy" id="248454"/>
    <lineage>
        <taxon>Eukaryota</taxon>
        <taxon>Metazoa</taxon>
        <taxon>Ecdysozoa</taxon>
        <taxon>Arthropoda</taxon>
        <taxon>Hexapoda</taxon>
        <taxon>Insecta</taxon>
        <taxon>Pterygota</taxon>
        <taxon>Neoptera</taxon>
        <taxon>Paraneoptera</taxon>
        <taxon>Hemiptera</taxon>
        <taxon>Heteroptera</taxon>
        <taxon>Panheteroptera</taxon>
        <taxon>Cimicomorpha</taxon>
        <taxon>Miridae</taxon>
        <taxon>Mirini</taxon>
        <taxon>Apolygus</taxon>
    </lineage>
</organism>
<comment type="caution">
    <text evidence="2">The sequence shown here is derived from an EMBL/GenBank/DDBJ whole genome shotgun (WGS) entry which is preliminary data.</text>
</comment>
<name>A0A8S9XBV7_APOLU</name>
<dbReference type="EMBL" id="WIXP02000008">
    <property type="protein sequence ID" value="KAF6206453.1"/>
    <property type="molecule type" value="Genomic_DNA"/>
</dbReference>
<feature type="compositionally biased region" description="Pro residues" evidence="1">
    <location>
        <begin position="29"/>
        <end position="64"/>
    </location>
</feature>
<sequence>MIDNSDTDSSSGAPVRRIGSPCVLEKVSSPPPPPPPPRLPPPPLPPPLPLPPPPLPPPPPSPPPSHRERRKG</sequence>